<evidence type="ECO:0000313" key="5">
    <source>
        <dbReference type="Proteomes" id="UP000276029"/>
    </source>
</evidence>
<gene>
    <name evidence="3" type="ORF">DFR51_1427</name>
    <name evidence="2" type="ORF">SmB9_24980</name>
</gene>
<dbReference type="EMBL" id="RBWX01000007">
    <property type="protein sequence ID" value="RKS91855.1"/>
    <property type="molecule type" value="Genomic_DNA"/>
</dbReference>
<sequence length="63" mass="7381">MPFVSSSAMSRVEYDETTRQLDIWFTDSGRYSYYGVPLWIYEGLLAAPSKGAYFNTHIRDRYT</sequence>
<accession>A0AAD1G1L8</accession>
<name>A0AAD1G1L8_SPHMI</name>
<proteinExistence type="predicted"/>
<dbReference type="Proteomes" id="UP000276029">
    <property type="component" value="Unassembled WGS sequence"/>
</dbReference>
<evidence type="ECO:0000313" key="4">
    <source>
        <dbReference type="Proteomes" id="UP000275727"/>
    </source>
</evidence>
<evidence type="ECO:0000313" key="2">
    <source>
        <dbReference type="EMBL" id="BBE34840.1"/>
    </source>
</evidence>
<dbReference type="Proteomes" id="UP000275727">
    <property type="component" value="Chromosome"/>
</dbReference>
<dbReference type="InterPro" id="IPR025309">
    <property type="entry name" value="KTSC_dom"/>
</dbReference>
<dbReference type="EMBL" id="AP018711">
    <property type="protein sequence ID" value="BBE34840.1"/>
    <property type="molecule type" value="Genomic_DNA"/>
</dbReference>
<dbReference type="Pfam" id="PF13619">
    <property type="entry name" value="KTSC"/>
    <property type="match status" value="1"/>
</dbReference>
<organism evidence="2 4">
    <name type="scientific">Sphingosinicella microcystinivorans</name>
    <dbReference type="NCBI Taxonomy" id="335406"/>
    <lineage>
        <taxon>Bacteria</taxon>
        <taxon>Pseudomonadati</taxon>
        <taxon>Pseudomonadota</taxon>
        <taxon>Alphaproteobacteria</taxon>
        <taxon>Sphingomonadales</taxon>
        <taxon>Sphingosinicellaceae</taxon>
        <taxon>Sphingosinicella</taxon>
    </lineage>
</organism>
<reference evidence="3 5" key="2">
    <citation type="submission" date="2018-10" db="EMBL/GenBank/DDBJ databases">
        <title>Genomic Encyclopedia of Type Strains, Phase IV (KMG-IV): sequencing the most valuable type-strain genomes for metagenomic binning, comparative biology and taxonomic classification.</title>
        <authorList>
            <person name="Goeker M."/>
        </authorList>
    </citation>
    <scope>NUCLEOTIDE SEQUENCE [LARGE SCALE GENOMIC DNA]</scope>
    <source>
        <strain evidence="3 5">DSM 19791</strain>
    </source>
</reference>
<protein>
    <submittedName>
        <fullName evidence="3">KTSC domain-containing protein</fullName>
    </submittedName>
</protein>
<dbReference type="KEGG" id="smic:SmB9_24980"/>
<dbReference type="AlphaFoldDB" id="A0AAD1G1L8"/>
<evidence type="ECO:0000259" key="1">
    <source>
        <dbReference type="Pfam" id="PF13619"/>
    </source>
</evidence>
<evidence type="ECO:0000313" key="3">
    <source>
        <dbReference type="EMBL" id="RKS91855.1"/>
    </source>
</evidence>
<keyword evidence="5" id="KW-1185">Reference proteome</keyword>
<dbReference type="RefSeq" id="WP_121048468.1">
    <property type="nucleotide sequence ID" value="NZ_AP018711.1"/>
</dbReference>
<reference evidence="2 4" key="1">
    <citation type="submission" date="2018-06" db="EMBL/GenBank/DDBJ databases">
        <title>Complete Genome Sequence of the Microcystin-Degrading Bacterium Sphingosinicella microcystinivorans Strain B-9.</title>
        <authorList>
            <person name="Jin H."/>
            <person name="Nishizawa T."/>
            <person name="Guo Y."/>
            <person name="Nishizawa A."/>
            <person name="Park H."/>
            <person name="Kato H."/>
            <person name="Tsuji K."/>
            <person name="Harada K."/>
        </authorList>
    </citation>
    <scope>NUCLEOTIDE SEQUENCE [LARGE SCALE GENOMIC DNA]</scope>
    <source>
        <strain evidence="2 4">B9</strain>
    </source>
</reference>
<feature type="domain" description="KTSC" evidence="1">
    <location>
        <begin position="5"/>
        <end position="62"/>
    </location>
</feature>